<dbReference type="Pfam" id="PF00059">
    <property type="entry name" value="Lectin_C"/>
    <property type="match status" value="1"/>
</dbReference>
<keyword evidence="1" id="KW-1015">Disulfide bond</keyword>
<organism evidence="3 4">
    <name type="scientific">Branchiostoma belcheri</name>
    <name type="common">Amphioxus</name>
    <dbReference type="NCBI Taxonomy" id="7741"/>
    <lineage>
        <taxon>Eukaryota</taxon>
        <taxon>Metazoa</taxon>
        <taxon>Chordata</taxon>
        <taxon>Cephalochordata</taxon>
        <taxon>Leptocardii</taxon>
        <taxon>Amphioxiformes</taxon>
        <taxon>Branchiostomatidae</taxon>
        <taxon>Branchiostoma</taxon>
    </lineage>
</organism>
<name>A0A6P4YAN5_BRABE</name>
<dbReference type="SMART" id="SM00034">
    <property type="entry name" value="CLECT"/>
    <property type="match status" value="1"/>
</dbReference>
<dbReference type="OrthoDB" id="418245at2759"/>
<evidence type="ECO:0000256" key="1">
    <source>
        <dbReference type="ARBA" id="ARBA00023157"/>
    </source>
</evidence>
<dbReference type="KEGG" id="bbel:109467862"/>
<gene>
    <name evidence="4" type="primary">LOC109467862</name>
</gene>
<dbReference type="PROSITE" id="PS00615">
    <property type="entry name" value="C_TYPE_LECTIN_1"/>
    <property type="match status" value="1"/>
</dbReference>
<dbReference type="InterPro" id="IPR016186">
    <property type="entry name" value="C-type_lectin-like/link_sf"/>
</dbReference>
<dbReference type="PROSITE" id="PS50041">
    <property type="entry name" value="C_TYPE_LECTIN_2"/>
    <property type="match status" value="1"/>
</dbReference>
<dbReference type="PANTHER" id="PTHR22803">
    <property type="entry name" value="MANNOSE, PHOSPHOLIPASE, LECTIN RECEPTOR RELATED"/>
    <property type="match status" value="1"/>
</dbReference>
<feature type="domain" description="C-type lectin" evidence="2">
    <location>
        <begin position="1"/>
        <end position="115"/>
    </location>
</feature>
<reference evidence="4" key="1">
    <citation type="submission" date="2025-08" db="UniProtKB">
        <authorList>
            <consortium name="RefSeq"/>
        </authorList>
    </citation>
    <scope>IDENTIFICATION</scope>
    <source>
        <tissue evidence="4">Gonad</tissue>
    </source>
</reference>
<dbReference type="Gene3D" id="3.10.100.10">
    <property type="entry name" value="Mannose-Binding Protein A, subunit A"/>
    <property type="match status" value="1"/>
</dbReference>
<dbReference type="SUPFAM" id="SSF56436">
    <property type="entry name" value="C-type lectin-like"/>
    <property type="match status" value="1"/>
</dbReference>
<dbReference type="CDD" id="cd00037">
    <property type="entry name" value="CLECT"/>
    <property type="match status" value="1"/>
</dbReference>
<dbReference type="GeneID" id="109467862"/>
<evidence type="ECO:0000313" key="4">
    <source>
        <dbReference type="RefSeq" id="XP_019621528.1"/>
    </source>
</evidence>
<dbReference type="RefSeq" id="XP_019621528.1">
    <property type="nucleotide sequence ID" value="XM_019765969.1"/>
</dbReference>
<evidence type="ECO:0000313" key="3">
    <source>
        <dbReference type="Proteomes" id="UP000515135"/>
    </source>
</evidence>
<dbReference type="InterPro" id="IPR001304">
    <property type="entry name" value="C-type_lectin-like"/>
</dbReference>
<accession>A0A6P4YAN5</accession>
<dbReference type="AlphaFoldDB" id="A0A6P4YAN5"/>
<proteinExistence type="predicted"/>
<dbReference type="InterPro" id="IPR050111">
    <property type="entry name" value="C-type_lectin/snaclec_domain"/>
</dbReference>
<dbReference type="Proteomes" id="UP000515135">
    <property type="component" value="Unplaced"/>
</dbReference>
<evidence type="ECO:0000259" key="2">
    <source>
        <dbReference type="PROSITE" id="PS50041"/>
    </source>
</evidence>
<protein>
    <submittedName>
        <fullName evidence="4">C-type lectin domain family 10 member A-like</fullName>
    </submittedName>
</protein>
<dbReference type="InterPro" id="IPR018378">
    <property type="entry name" value="C-type_lectin_CS"/>
</dbReference>
<sequence>MFRRKPVKWDTANKICKGMGAHLASVHDKKENNFIKSLISTVPNTLVWVGLSDVHKKMKWADGTRVSYTNWDPGQPDNYMTWFSWVTGEDCGGLYNKGGKWNDSRCDRKYPFVCKAHVTGVN</sequence>
<keyword evidence="3" id="KW-1185">Reference proteome</keyword>
<dbReference type="InterPro" id="IPR016187">
    <property type="entry name" value="CTDL_fold"/>
</dbReference>